<dbReference type="InterPro" id="IPR015920">
    <property type="entry name" value="Cellobiose_DH-like_cyt"/>
</dbReference>
<keyword evidence="12" id="KW-1185">Reference proteome</keyword>
<feature type="chain" id="PRO_5017688261" description="DOMON domain-containing protein" evidence="9">
    <location>
        <begin position="17"/>
        <end position="415"/>
    </location>
</feature>
<dbReference type="CDD" id="cd09630">
    <property type="entry name" value="CDH_like_cytochrome"/>
    <property type="match status" value="1"/>
</dbReference>
<feature type="compositionally biased region" description="Low complexity" evidence="7">
    <location>
        <begin position="191"/>
        <end position="214"/>
    </location>
</feature>
<keyword evidence="6 8" id="KW-0472">Membrane</keyword>
<dbReference type="CDD" id="cd08760">
    <property type="entry name" value="Cyt_b561_FRRS1_like"/>
    <property type="match status" value="1"/>
</dbReference>
<feature type="region of interest" description="Disordered" evidence="7">
    <location>
        <begin position="188"/>
        <end position="227"/>
    </location>
</feature>
<evidence type="ECO:0000256" key="3">
    <source>
        <dbReference type="ARBA" id="ARBA00022692"/>
    </source>
</evidence>
<evidence type="ECO:0000256" key="1">
    <source>
        <dbReference type="ARBA" id="ARBA00004370"/>
    </source>
</evidence>
<keyword evidence="4" id="KW-0249">Electron transport</keyword>
<dbReference type="SUPFAM" id="SSF49344">
    <property type="entry name" value="CBD9-like"/>
    <property type="match status" value="1"/>
</dbReference>
<dbReference type="OrthoDB" id="19261at2759"/>
<comment type="caution">
    <text evidence="11">The sequence shown here is derived from an EMBL/GenBank/DDBJ whole genome shotgun (WGS) entry which is preliminary data.</text>
</comment>
<dbReference type="PANTHER" id="PTHR47797">
    <property type="entry name" value="DEHYDROGENASE, PUTATIVE (AFU_ORTHOLOGUE AFUA_8G05805)-RELATED"/>
    <property type="match status" value="1"/>
</dbReference>
<evidence type="ECO:0000256" key="6">
    <source>
        <dbReference type="ARBA" id="ARBA00023136"/>
    </source>
</evidence>
<dbReference type="Gene3D" id="1.20.120.1770">
    <property type="match status" value="1"/>
</dbReference>
<dbReference type="InterPro" id="IPR006593">
    <property type="entry name" value="Cyt_b561/ferric_Rdtase_TM"/>
</dbReference>
<feature type="compositionally biased region" description="Gly residues" evidence="7">
    <location>
        <begin position="215"/>
        <end position="227"/>
    </location>
</feature>
<feature type="signal peptide" evidence="9">
    <location>
        <begin position="1"/>
        <end position="16"/>
    </location>
</feature>
<evidence type="ECO:0000256" key="2">
    <source>
        <dbReference type="ARBA" id="ARBA00022448"/>
    </source>
</evidence>
<feature type="domain" description="DOMON" evidence="10">
    <location>
        <begin position="30"/>
        <end position="150"/>
    </location>
</feature>
<evidence type="ECO:0000313" key="11">
    <source>
        <dbReference type="EMBL" id="RDW70373.1"/>
    </source>
</evidence>
<name>A0A3D8R8K0_9HELO</name>
<evidence type="ECO:0000256" key="5">
    <source>
        <dbReference type="ARBA" id="ARBA00022989"/>
    </source>
</evidence>
<reference evidence="11 12" key="1">
    <citation type="journal article" date="2018" name="IMA Fungus">
        <title>IMA Genome-F 9: Draft genome sequence of Annulohypoxylon stygium, Aspergillus mulundensis, Berkeleyomyces basicola (syn. Thielaviopsis basicola), Ceratocystis smalleyi, two Cercospora beticola strains, Coleophoma cylindrospora, Fusarium fracticaudum, Phialophora cf. hyalina, and Morchella septimelata.</title>
        <authorList>
            <person name="Wingfield B.D."/>
            <person name="Bills G.F."/>
            <person name="Dong Y."/>
            <person name="Huang W."/>
            <person name="Nel W.J."/>
            <person name="Swalarsk-Parry B.S."/>
            <person name="Vaghefi N."/>
            <person name="Wilken P.M."/>
            <person name="An Z."/>
            <person name="de Beer Z.W."/>
            <person name="De Vos L."/>
            <person name="Chen L."/>
            <person name="Duong T.A."/>
            <person name="Gao Y."/>
            <person name="Hammerbacher A."/>
            <person name="Kikkert J.R."/>
            <person name="Li Y."/>
            <person name="Li H."/>
            <person name="Li K."/>
            <person name="Li Q."/>
            <person name="Liu X."/>
            <person name="Ma X."/>
            <person name="Naidoo K."/>
            <person name="Pethybridge S.J."/>
            <person name="Sun J."/>
            <person name="Steenkamp E.T."/>
            <person name="van der Nest M.A."/>
            <person name="van Wyk S."/>
            <person name="Wingfield M.J."/>
            <person name="Xiong C."/>
            <person name="Yue Q."/>
            <person name="Zhang X."/>
        </authorList>
    </citation>
    <scope>NUCLEOTIDE SEQUENCE [LARGE SCALE GENOMIC DNA]</scope>
    <source>
        <strain evidence="11 12">BP5796</strain>
    </source>
</reference>
<evidence type="ECO:0000256" key="8">
    <source>
        <dbReference type="SAM" id="Phobius"/>
    </source>
</evidence>
<keyword evidence="9" id="KW-0732">Signal</keyword>
<evidence type="ECO:0000256" key="4">
    <source>
        <dbReference type="ARBA" id="ARBA00022982"/>
    </source>
</evidence>
<organism evidence="11 12">
    <name type="scientific">Coleophoma crateriformis</name>
    <dbReference type="NCBI Taxonomy" id="565419"/>
    <lineage>
        <taxon>Eukaryota</taxon>
        <taxon>Fungi</taxon>
        <taxon>Dikarya</taxon>
        <taxon>Ascomycota</taxon>
        <taxon>Pezizomycotina</taxon>
        <taxon>Leotiomycetes</taxon>
        <taxon>Helotiales</taxon>
        <taxon>Dermateaceae</taxon>
        <taxon>Coleophoma</taxon>
    </lineage>
</organism>
<dbReference type="SMART" id="SM00665">
    <property type="entry name" value="B561"/>
    <property type="match status" value="1"/>
</dbReference>
<feature type="transmembrane region" description="Helical" evidence="8">
    <location>
        <begin position="353"/>
        <end position="375"/>
    </location>
</feature>
<dbReference type="SMART" id="SM00664">
    <property type="entry name" value="DoH"/>
    <property type="match status" value="1"/>
</dbReference>
<dbReference type="AlphaFoldDB" id="A0A3D8R8K0"/>
<dbReference type="Gene3D" id="2.60.40.1210">
    <property type="entry name" value="Cellobiose dehydrogenase, cytochrome domain"/>
    <property type="match status" value="1"/>
</dbReference>
<feature type="transmembrane region" description="Helical" evidence="8">
    <location>
        <begin position="311"/>
        <end position="333"/>
    </location>
</feature>
<dbReference type="PROSITE" id="PS50836">
    <property type="entry name" value="DOMON"/>
    <property type="match status" value="1"/>
</dbReference>
<dbReference type="Pfam" id="PF16010">
    <property type="entry name" value="CDH-cyt"/>
    <property type="match status" value="1"/>
</dbReference>
<keyword evidence="5 8" id="KW-1133">Transmembrane helix</keyword>
<dbReference type="GO" id="GO:0016020">
    <property type="term" value="C:membrane"/>
    <property type="evidence" value="ECO:0007669"/>
    <property type="project" value="UniProtKB-SubCell"/>
</dbReference>
<feature type="transmembrane region" description="Helical" evidence="8">
    <location>
        <begin position="248"/>
        <end position="267"/>
    </location>
</feature>
<dbReference type="PANTHER" id="PTHR47797:SF4">
    <property type="entry name" value="DOMON DOMAIN-CONTAINING PROTEIN"/>
    <property type="match status" value="1"/>
</dbReference>
<protein>
    <recommendedName>
        <fullName evidence="10">DOMON domain-containing protein</fullName>
    </recommendedName>
</protein>
<comment type="subcellular location">
    <subcellularLocation>
        <location evidence="1">Membrane</location>
    </subcellularLocation>
</comment>
<feature type="transmembrane region" description="Helical" evidence="8">
    <location>
        <begin position="381"/>
        <end position="402"/>
    </location>
</feature>
<dbReference type="EMBL" id="PDLN01000012">
    <property type="protein sequence ID" value="RDW70373.1"/>
    <property type="molecule type" value="Genomic_DNA"/>
</dbReference>
<evidence type="ECO:0000256" key="7">
    <source>
        <dbReference type="SAM" id="MobiDB-lite"/>
    </source>
</evidence>
<gene>
    <name evidence="11" type="ORF">BP5796_08770</name>
</gene>
<evidence type="ECO:0000259" key="10">
    <source>
        <dbReference type="PROSITE" id="PS50836"/>
    </source>
</evidence>
<accession>A0A3D8R8K0</accession>
<evidence type="ECO:0000313" key="12">
    <source>
        <dbReference type="Proteomes" id="UP000256328"/>
    </source>
</evidence>
<feature type="transmembrane region" description="Helical" evidence="8">
    <location>
        <begin position="279"/>
        <end position="299"/>
    </location>
</feature>
<evidence type="ECO:0000256" key="9">
    <source>
        <dbReference type="SAM" id="SignalP"/>
    </source>
</evidence>
<dbReference type="Proteomes" id="UP000256328">
    <property type="component" value="Unassembled WGS sequence"/>
</dbReference>
<dbReference type="InterPro" id="IPR005018">
    <property type="entry name" value="DOMON_domain"/>
</dbReference>
<keyword evidence="2" id="KW-0813">Transport</keyword>
<keyword evidence="3 8" id="KW-0812">Transmembrane</keyword>
<sequence length="415" mass="42004">MRLLPALAALATTTQATVTYVPTGSTGPQYAVSIPQGTASSGSGDIYFQIQAPSSYSWAGMGIGSAMAGATIFVMYADGNGNVTISGRNGGQGHVEPQVDSSLDLTLLAGSGISGGVMTANVLCTSCTGSSKLSSTTSTASRWIAAWGQGSAIDSTSTSATIAQHDTSSYRQFSFDLTQAVVSQDTNPYVSSSSGSSATSSASASSPTSTSSGNNGNGGSGSGGSGSGSSTGASVIGSAAVIPSYEKAHGIIMGIAVVLLFPIGAMLMRTGLGLWTHGLVQLLALALLLGGFGVGVKLADVTGLLYKGQGLTHTVFGTVLVALFLIQPFLGLIHHRAYVRTQSRTAWGYAHAWYGRALIICAIVNGGLGLQLAANSRGGEIAWGVVSGVMFVTYLAIVALTGRKKKVKEVGRNHI</sequence>
<proteinExistence type="predicted"/>